<name>A0A8J2M5L6_9BILA</name>
<dbReference type="EMBL" id="CAKAEH010001300">
    <property type="protein sequence ID" value="CAG9534293.1"/>
    <property type="molecule type" value="Genomic_DNA"/>
</dbReference>
<dbReference type="OrthoDB" id="5791983at2759"/>
<evidence type="ECO:0000259" key="2">
    <source>
        <dbReference type="PROSITE" id="PS50118"/>
    </source>
</evidence>
<keyword evidence="1" id="KW-0238">DNA-binding</keyword>
<reference evidence="3" key="1">
    <citation type="submission" date="2021-09" db="EMBL/GenBank/DDBJ databases">
        <authorList>
            <consortium name="Pathogen Informatics"/>
        </authorList>
    </citation>
    <scope>NUCLEOTIDE SEQUENCE</scope>
</reference>
<dbReference type="SUPFAM" id="SSF47095">
    <property type="entry name" value="HMG-box"/>
    <property type="match status" value="1"/>
</dbReference>
<organism evidence="3 4">
    <name type="scientific">Cercopithifilaria johnstoni</name>
    <dbReference type="NCBI Taxonomy" id="2874296"/>
    <lineage>
        <taxon>Eukaryota</taxon>
        <taxon>Metazoa</taxon>
        <taxon>Ecdysozoa</taxon>
        <taxon>Nematoda</taxon>
        <taxon>Chromadorea</taxon>
        <taxon>Rhabditida</taxon>
        <taxon>Spirurina</taxon>
        <taxon>Spiruromorpha</taxon>
        <taxon>Filarioidea</taxon>
        <taxon>Onchocercidae</taxon>
        <taxon>Cercopithifilaria</taxon>
    </lineage>
</organism>
<dbReference type="PROSITE" id="PS50118">
    <property type="entry name" value="HMG_BOX_2"/>
    <property type="match status" value="1"/>
</dbReference>
<dbReference type="Proteomes" id="UP000746747">
    <property type="component" value="Unassembled WGS sequence"/>
</dbReference>
<dbReference type="InterPro" id="IPR009071">
    <property type="entry name" value="HMG_box_dom"/>
</dbReference>
<evidence type="ECO:0000256" key="1">
    <source>
        <dbReference type="PROSITE-ProRule" id="PRU00267"/>
    </source>
</evidence>
<dbReference type="GO" id="GO:0005634">
    <property type="term" value="C:nucleus"/>
    <property type="evidence" value="ECO:0007669"/>
    <property type="project" value="UniProtKB-UniRule"/>
</dbReference>
<dbReference type="InterPro" id="IPR036910">
    <property type="entry name" value="HMG_box_dom_sf"/>
</dbReference>
<dbReference type="Pfam" id="PF00505">
    <property type="entry name" value="HMG_box"/>
    <property type="match status" value="1"/>
</dbReference>
<feature type="DNA-binding region" description="HMG box" evidence="1">
    <location>
        <begin position="3"/>
        <end position="73"/>
    </location>
</feature>
<evidence type="ECO:0000313" key="3">
    <source>
        <dbReference type="EMBL" id="CAG9534293.1"/>
    </source>
</evidence>
<keyword evidence="1" id="KW-0539">Nucleus</keyword>
<dbReference type="CDD" id="cd00084">
    <property type="entry name" value="HMG-box_SF"/>
    <property type="match status" value="1"/>
</dbReference>
<dbReference type="Gene3D" id="1.10.30.10">
    <property type="entry name" value="High mobility group box domain"/>
    <property type="match status" value="1"/>
</dbReference>
<accession>A0A8J2M5L6</accession>
<dbReference type="GO" id="GO:0003677">
    <property type="term" value="F:DNA binding"/>
    <property type="evidence" value="ECO:0007669"/>
    <property type="project" value="UniProtKB-UniRule"/>
</dbReference>
<dbReference type="SMART" id="SM00398">
    <property type="entry name" value="HMG"/>
    <property type="match status" value="1"/>
</dbReference>
<dbReference type="AlphaFoldDB" id="A0A8J2M5L6"/>
<gene>
    <name evidence="3" type="ORF">CJOHNSTONI_LOCUS4440</name>
</gene>
<comment type="caution">
    <text evidence="3">The sequence shown here is derived from an EMBL/GenBank/DDBJ whole genome shotgun (WGS) entry which is preliminary data.</text>
</comment>
<keyword evidence="4" id="KW-1185">Reference proteome</keyword>
<proteinExistence type="predicted"/>
<protein>
    <recommendedName>
        <fullName evidence="2">HMG box domain-containing protein</fullName>
    </recommendedName>
</protein>
<sequence>MTKKRSSNGFMYFADARRPVYEAENKGVRLTAKKLVERATRDWKSMNEDERQKWRSESRRRCDEYERQVYQMQSISIINKSKTRPLSKLELSLQPKPFSYRLTESKRKLLRQSIYQKLVWREKENMTEVLAKKRFGLLTVRPYCIFKSNSTGDELICPPAEICTYVMSLNEGIVDSKRILIRHDYPTNHQFHQFSRISENGFCELLQTPNYLNVHHACLRIANEMRGCWANLILVPASQYQSLAASLVWIKRKRDIALKRDTTSIRTERLICMEDMIAVIGRIVETDVDDSSRWEQNVSSNFCYACDLHASAPSKCAVVVGKSACQHFLDILRDLENCNYRAREKCIFEIDDVKRYLNPIARPMRHNRINPFQVISHRNPNITNDEPFSLIRLHTRSFT</sequence>
<feature type="domain" description="HMG box" evidence="2">
    <location>
        <begin position="3"/>
        <end position="73"/>
    </location>
</feature>
<evidence type="ECO:0000313" key="4">
    <source>
        <dbReference type="Proteomes" id="UP000746747"/>
    </source>
</evidence>